<sequence length="262" mass="29781">MKPFKYSLIIITFCLYASSSKIFAQIVKHQLVIEATGFYQKGEDLTYPFTPAPFPAVGYFSSNADQQNSLKLGGSVGYMINSKWLVSVGLTRTHSTIHNVLDTTVIEFSETKLVKAWGERNFKYTSTRPYIEVKYIYRLSKKLWLAPSVMLAWGKQKYIYGEISNIIEYTPEEPHLPTYATGKAIGTYRESKAIQWLLSPTVGYCITPWLGVKLATGGLSLLLDNRQSYKLKTQQFTVNFNPSQWTFGLFSPLTFLKAKSNR</sequence>
<dbReference type="Proteomes" id="UP000248790">
    <property type="component" value="Unassembled WGS sequence"/>
</dbReference>
<feature type="signal peptide" evidence="1">
    <location>
        <begin position="1"/>
        <end position="24"/>
    </location>
</feature>
<evidence type="ECO:0000313" key="3">
    <source>
        <dbReference type="Proteomes" id="UP000248790"/>
    </source>
</evidence>
<dbReference type="EMBL" id="QLMC01000023">
    <property type="protein sequence ID" value="RAJ89769.1"/>
    <property type="molecule type" value="Genomic_DNA"/>
</dbReference>
<feature type="chain" id="PRO_5016300590" description="Outer membrane protein with beta-barrel domain" evidence="1">
    <location>
        <begin position="25"/>
        <end position="262"/>
    </location>
</feature>
<proteinExistence type="predicted"/>
<accession>A0A327WFE6</accession>
<reference evidence="2 3" key="1">
    <citation type="submission" date="2018-06" db="EMBL/GenBank/DDBJ databases">
        <title>Genomic Encyclopedia of Archaeal and Bacterial Type Strains, Phase II (KMG-II): from individual species to whole genera.</title>
        <authorList>
            <person name="Goeker M."/>
        </authorList>
    </citation>
    <scope>NUCLEOTIDE SEQUENCE [LARGE SCALE GENOMIC DNA]</scope>
    <source>
        <strain evidence="2 3">DSM 21851</strain>
    </source>
</reference>
<gene>
    <name evidence="2" type="ORF">LX87_05668</name>
</gene>
<dbReference type="OrthoDB" id="1121513at2"/>
<dbReference type="RefSeq" id="WP_111631644.1">
    <property type="nucleotide sequence ID" value="NZ_QLMC01000023.1"/>
</dbReference>
<dbReference type="AlphaFoldDB" id="A0A327WFE6"/>
<evidence type="ECO:0000256" key="1">
    <source>
        <dbReference type="SAM" id="SignalP"/>
    </source>
</evidence>
<protein>
    <recommendedName>
        <fullName evidence="4">Outer membrane protein with beta-barrel domain</fullName>
    </recommendedName>
</protein>
<keyword evidence="3" id="KW-1185">Reference proteome</keyword>
<comment type="caution">
    <text evidence="2">The sequence shown here is derived from an EMBL/GenBank/DDBJ whole genome shotgun (WGS) entry which is preliminary data.</text>
</comment>
<evidence type="ECO:0008006" key="4">
    <source>
        <dbReference type="Google" id="ProtNLM"/>
    </source>
</evidence>
<evidence type="ECO:0000313" key="2">
    <source>
        <dbReference type="EMBL" id="RAJ89769.1"/>
    </source>
</evidence>
<organism evidence="2 3">
    <name type="scientific">Larkinella arboricola</name>
    <dbReference type="NCBI Taxonomy" id="643671"/>
    <lineage>
        <taxon>Bacteria</taxon>
        <taxon>Pseudomonadati</taxon>
        <taxon>Bacteroidota</taxon>
        <taxon>Cytophagia</taxon>
        <taxon>Cytophagales</taxon>
        <taxon>Spirosomataceae</taxon>
        <taxon>Larkinella</taxon>
    </lineage>
</organism>
<name>A0A327WFE6_LARAB</name>
<keyword evidence="1" id="KW-0732">Signal</keyword>